<keyword evidence="2" id="KW-0808">Transferase</keyword>
<proteinExistence type="predicted"/>
<dbReference type="Pfam" id="PF00294">
    <property type="entry name" value="PfkB"/>
    <property type="match status" value="1"/>
</dbReference>
<evidence type="ECO:0000313" key="2">
    <source>
        <dbReference type="EMBL" id="CZT14548.1"/>
    </source>
</evidence>
<dbReference type="Proteomes" id="UP000225277">
    <property type="component" value="Unassembled WGS sequence"/>
</dbReference>
<dbReference type="GeneID" id="35595905"/>
<dbReference type="InterPro" id="IPR029056">
    <property type="entry name" value="Ribokinase-like"/>
</dbReference>
<evidence type="ECO:0000313" key="3">
    <source>
        <dbReference type="Proteomes" id="UP000225277"/>
    </source>
</evidence>
<dbReference type="PANTHER" id="PTHR47098">
    <property type="entry name" value="PROTEIN MAK32"/>
    <property type="match status" value="1"/>
</dbReference>
<accession>A0A2D3UN23</accession>
<reference evidence="2 3" key="1">
    <citation type="submission" date="2016-03" db="EMBL/GenBank/DDBJ databases">
        <authorList>
            <person name="Ploux O."/>
        </authorList>
    </citation>
    <scope>NUCLEOTIDE SEQUENCE [LARGE SCALE GENOMIC DNA]</scope>
    <source>
        <strain evidence="2 3">URUG2</strain>
    </source>
</reference>
<dbReference type="PANTHER" id="PTHR47098:SF1">
    <property type="entry name" value="PFKB FAMILY CARBOHYDRATE KINASE SUPERFAMILY (AFU_ORTHOLOGUE AFUA_4G09500)"/>
    <property type="match status" value="1"/>
</dbReference>
<sequence length="339" mass="37227">MADRPVKFVALGGVWLDEIRTAGEVTKTDVLGGSVTFATLGARLFAATNTASIRLIFFAGHDFPQGHISLFRSWQIALTIHYSDSLPSARGVIQYDGMDESRRTYQRLTAPLPLTWEHLTISDISNATCFHLFETPEAAAIQVHEVLSRRTNVADRPIFIWEPQGKSCNTHTLDRHLHAASLMDVFSPNHAELDSLFEEDASLIFDRDRVEAQAKYFMDAGVGHGNQGCIVVRCAERGCLIMSQDMAPTWLPAFYDAGSEHVVDATGGGNAFLGGFSIGYQETGSFIEAAKYGNVAASFAIEQVGVAKLSVEGEYELWNGQKVRDRLAVYQDGLKSSNE</sequence>
<dbReference type="RefSeq" id="XP_023621445.1">
    <property type="nucleotide sequence ID" value="XM_023765677.1"/>
</dbReference>
<keyword evidence="3" id="KW-1185">Reference proteome</keyword>
<dbReference type="Gene3D" id="3.40.1190.20">
    <property type="match status" value="1"/>
</dbReference>
<gene>
    <name evidence="2" type="ORF">RCC_00525</name>
</gene>
<dbReference type="EMBL" id="FJUY01000001">
    <property type="protein sequence ID" value="CZT14548.1"/>
    <property type="molecule type" value="Genomic_DNA"/>
</dbReference>
<dbReference type="InterPro" id="IPR011611">
    <property type="entry name" value="PfkB_dom"/>
</dbReference>
<keyword evidence="2" id="KW-0418">Kinase</keyword>
<dbReference type="STRING" id="112498.A0A2D3UN23"/>
<feature type="domain" description="Carbohydrate kinase PfkB" evidence="1">
    <location>
        <begin position="51"/>
        <end position="307"/>
    </location>
</feature>
<protein>
    <submittedName>
        <fullName evidence="2">Related to pfkB family carbohydrate kinase superfamily</fullName>
    </submittedName>
</protein>
<name>A0A2D3UN23_9PEZI</name>
<dbReference type="GO" id="GO:0016301">
    <property type="term" value="F:kinase activity"/>
    <property type="evidence" value="ECO:0007669"/>
    <property type="project" value="UniProtKB-KW"/>
</dbReference>
<dbReference type="AlphaFoldDB" id="A0A2D3UN23"/>
<organism evidence="2 3">
    <name type="scientific">Ramularia collo-cygni</name>
    <dbReference type="NCBI Taxonomy" id="112498"/>
    <lineage>
        <taxon>Eukaryota</taxon>
        <taxon>Fungi</taxon>
        <taxon>Dikarya</taxon>
        <taxon>Ascomycota</taxon>
        <taxon>Pezizomycotina</taxon>
        <taxon>Dothideomycetes</taxon>
        <taxon>Dothideomycetidae</taxon>
        <taxon>Mycosphaerellales</taxon>
        <taxon>Mycosphaerellaceae</taxon>
        <taxon>Ramularia</taxon>
    </lineage>
</organism>
<evidence type="ECO:0000259" key="1">
    <source>
        <dbReference type="Pfam" id="PF00294"/>
    </source>
</evidence>
<dbReference type="SUPFAM" id="SSF53613">
    <property type="entry name" value="Ribokinase-like"/>
    <property type="match status" value="1"/>
</dbReference>
<dbReference type="OrthoDB" id="497927at2759"/>